<comment type="caution">
    <text evidence="2">The sequence shown here is derived from an EMBL/GenBank/DDBJ whole genome shotgun (WGS) entry which is preliminary data.</text>
</comment>
<reference evidence="2 3" key="1">
    <citation type="submission" date="2021-06" db="EMBL/GenBank/DDBJ databases">
        <title>Caerostris extrusa draft genome.</title>
        <authorList>
            <person name="Kono N."/>
            <person name="Arakawa K."/>
        </authorList>
    </citation>
    <scope>NUCLEOTIDE SEQUENCE [LARGE SCALE GENOMIC DNA]</scope>
</reference>
<sequence length="122" mass="14165">MVFNVTYSHLKEDAKRYFWGRQRRRIVYHVSRLRVSAWPNESVAKNEFWQHTTFSPAHGADNQGIADRIGVLRLLERSHLFEMAEMHSLPLWLNDMSLSRTSPALPHNGHQKSVATPATSRQ</sequence>
<dbReference type="Proteomes" id="UP001054945">
    <property type="component" value="Unassembled WGS sequence"/>
</dbReference>
<dbReference type="AlphaFoldDB" id="A0AAV4UH54"/>
<gene>
    <name evidence="2" type="ORF">CEXT_109191</name>
</gene>
<dbReference type="EMBL" id="BPLR01012858">
    <property type="protein sequence ID" value="GIY57084.1"/>
    <property type="molecule type" value="Genomic_DNA"/>
</dbReference>
<feature type="compositionally biased region" description="Polar residues" evidence="1">
    <location>
        <begin position="111"/>
        <end position="122"/>
    </location>
</feature>
<accession>A0AAV4UH54</accession>
<proteinExistence type="predicted"/>
<keyword evidence="3" id="KW-1185">Reference proteome</keyword>
<name>A0AAV4UH54_CAEEX</name>
<protein>
    <submittedName>
        <fullName evidence="2">Uncharacterized protein</fullName>
    </submittedName>
</protein>
<evidence type="ECO:0000256" key="1">
    <source>
        <dbReference type="SAM" id="MobiDB-lite"/>
    </source>
</evidence>
<organism evidence="2 3">
    <name type="scientific">Caerostris extrusa</name>
    <name type="common">Bark spider</name>
    <name type="synonym">Caerostris bankana</name>
    <dbReference type="NCBI Taxonomy" id="172846"/>
    <lineage>
        <taxon>Eukaryota</taxon>
        <taxon>Metazoa</taxon>
        <taxon>Ecdysozoa</taxon>
        <taxon>Arthropoda</taxon>
        <taxon>Chelicerata</taxon>
        <taxon>Arachnida</taxon>
        <taxon>Araneae</taxon>
        <taxon>Araneomorphae</taxon>
        <taxon>Entelegynae</taxon>
        <taxon>Araneoidea</taxon>
        <taxon>Araneidae</taxon>
        <taxon>Caerostris</taxon>
    </lineage>
</organism>
<feature type="region of interest" description="Disordered" evidence="1">
    <location>
        <begin position="102"/>
        <end position="122"/>
    </location>
</feature>
<evidence type="ECO:0000313" key="2">
    <source>
        <dbReference type="EMBL" id="GIY57084.1"/>
    </source>
</evidence>
<evidence type="ECO:0000313" key="3">
    <source>
        <dbReference type="Proteomes" id="UP001054945"/>
    </source>
</evidence>